<dbReference type="InterPro" id="IPR036397">
    <property type="entry name" value="RNaseH_sf"/>
</dbReference>
<evidence type="ECO:0000313" key="1">
    <source>
        <dbReference type="EMBL" id="GIY79184.1"/>
    </source>
</evidence>
<protein>
    <recommendedName>
        <fullName evidence="3">RNase H type-1 domain-containing protein</fullName>
    </recommendedName>
</protein>
<gene>
    <name evidence="1" type="ORF">CEXT_145811</name>
</gene>
<reference evidence="1 2" key="1">
    <citation type="submission" date="2021-06" db="EMBL/GenBank/DDBJ databases">
        <title>Caerostris extrusa draft genome.</title>
        <authorList>
            <person name="Kono N."/>
            <person name="Arakawa K."/>
        </authorList>
    </citation>
    <scope>NUCLEOTIDE SEQUENCE [LARGE SCALE GENOMIC DNA]</scope>
</reference>
<accession>A0AAV4WBC6</accession>
<proteinExistence type="predicted"/>
<dbReference type="InterPro" id="IPR012337">
    <property type="entry name" value="RNaseH-like_sf"/>
</dbReference>
<dbReference type="SUPFAM" id="SSF53098">
    <property type="entry name" value="Ribonuclease H-like"/>
    <property type="match status" value="1"/>
</dbReference>
<comment type="caution">
    <text evidence="1">The sequence shown here is derived from an EMBL/GenBank/DDBJ whole genome shotgun (WGS) entry which is preliminary data.</text>
</comment>
<keyword evidence="2" id="KW-1185">Reference proteome</keyword>
<dbReference type="EMBL" id="BPLR01015853">
    <property type="protein sequence ID" value="GIY79184.1"/>
    <property type="molecule type" value="Genomic_DNA"/>
</dbReference>
<dbReference type="Proteomes" id="UP001054945">
    <property type="component" value="Unassembled WGS sequence"/>
</dbReference>
<dbReference type="AlphaFoldDB" id="A0AAV4WBC6"/>
<evidence type="ECO:0000313" key="2">
    <source>
        <dbReference type="Proteomes" id="UP001054945"/>
    </source>
</evidence>
<organism evidence="1 2">
    <name type="scientific">Caerostris extrusa</name>
    <name type="common">Bark spider</name>
    <name type="synonym">Caerostris bankana</name>
    <dbReference type="NCBI Taxonomy" id="172846"/>
    <lineage>
        <taxon>Eukaryota</taxon>
        <taxon>Metazoa</taxon>
        <taxon>Ecdysozoa</taxon>
        <taxon>Arthropoda</taxon>
        <taxon>Chelicerata</taxon>
        <taxon>Arachnida</taxon>
        <taxon>Araneae</taxon>
        <taxon>Araneomorphae</taxon>
        <taxon>Entelegynae</taxon>
        <taxon>Araneoidea</taxon>
        <taxon>Araneidae</taxon>
        <taxon>Caerostris</taxon>
    </lineage>
</organism>
<sequence length="132" mass="14957">MLFDECYDKVIKLKAAALETIYTKYPKNNWIHICIDGSKIPDNVEVGVYSELFALYAFLGPFRTNFDLKLEAIIVLIEQISVRTVQFKNIDIFADSLSAIRAIAAHNIAESKIIDSYRRTLDHLASKGMTVV</sequence>
<dbReference type="Gene3D" id="3.30.420.10">
    <property type="entry name" value="Ribonuclease H-like superfamily/Ribonuclease H"/>
    <property type="match status" value="1"/>
</dbReference>
<dbReference type="GO" id="GO:0003676">
    <property type="term" value="F:nucleic acid binding"/>
    <property type="evidence" value="ECO:0007669"/>
    <property type="project" value="InterPro"/>
</dbReference>
<evidence type="ECO:0008006" key="3">
    <source>
        <dbReference type="Google" id="ProtNLM"/>
    </source>
</evidence>
<name>A0AAV4WBC6_CAEEX</name>